<sequence length="129" mass="14183">MSYRRPSYGTIWWPAAIANATSDVDDRRPRALSRRSVNNTRIFACFERRCPGPGAVTAGGAHPLWGRGSGLHTPSSPRMAAPRRDYDTFAGIHRRFANGKIEYGPPSSAALSARIALPALLKHWRDVLA</sequence>
<keyword evidence="2" id="KW-1185">Reference proteome</keyword>
<comment type="caution">
    <text evidence="1">The sequence shown here is derived from an EMBL/GenBank/DDBJ whole genome shotgun (WGS) entry which is preliminary data.</text>
</comment>
<name>A0A9P3LDJ8_9APHY</name>
<dbReference type="EMBL" id="BPQB01000017">
    <property type="protein sequence ID" value="GJE90639.1"/>
    <property type="molecule type" value="Genomic_DNA"/>
</dbReference>
<organism evidence="1 2">
    <name type="scientific">Phanerochaete sordida</name>
    <dbReference type="NCBI Taxonomy" id="48140"/>
    <lineage>
        <taxon>Eukaryota</taxon>
        <taxon>Fungi</taxon>
        <taxon>Dikarya</taxon>
        <taxon>Basidiomycota</taxon>
        <taxon>Agaricomycotina</taxon>
        <taxon>Agaricomycetes</taxon>
        <taxon>Polyporales</taxon>
        <taxon>Phanerochaetaceae</taxon>
        <taxon>Phanerochaete</taxon>
    </lineage>
</organism>
<dbReference type="AlphaFoldDB" id="A0A9P3LDJ8"/>
<proteinExistence type="predicted"/>
<evidence type="ECO:0000313" key="1">
    <source>
        <dbReference type="EMBL" id="GJE90639.1"/>
    </source>
</evidence>
<reference evidence="1 2" key="1">
    <citation type="submission" date="2021-08" db="EMBL/GenBank/DDBJ databases">
        <title>Draft Genome Sequence of Phanerochaete sordida strain YK-624.</title>
        <authorList>
            <person name="Mori T."/>
            <person name="Dohra H."/>
            <person name="Suzuki T."/>
            <person name="Kawagishi H."/>
            <person name="Hirai H."/>
        </authorList>
    </citation>
    <scope>NUCLEOTIDE SEQUENCE [LARGE SCALE GENOMIC DNA]</scope>
    <source>
        <strain evidence="1 2">YK-624</strain>
    </source>
</reference>
<dbReference type="Proteomes" id="UP000703269">
    <property type="component" value="Unassembled WGS sequence"/>
</dbReference>
<accession>A0A9P3LDJ8</accession>
<evidence type="ECO:0000313" key="2">
    <source>
        <dbReference type="Proteomes" id="UP000703269"/>
    </source>
</evidence>
<protein>
    <submittedName>
        <fullName evidence="1">Uncharacterized protein</fullName>
    </submittedName>
</protein>
<gene>
    <name evidence="1" type="ORF">PsYK624_067830</name>
</gene>